<keyword evidence="6 10" id="KW-0407">Ion channel</keyword>
<evidence type="ECO:0000256" key="8">
    <source>
        <dbReference type="ARBA" id="ARBA00035585"/>
    </source>
</evidence>
<protein>
    <recommendedName>
        <fullName evidence="10">Fluoride-specific ion channel FluC</fullName>
    </recommendedName>
</protein>
<feature type="transmembrane region" description="Helical" evidence="10">
    <location>
        <begin position="125"/>
        <end position="153"/>
    </location>
</feature>
<keyword evidence="2 10" id="KW-1003">Cell membrane</keyword>
<comment type="function">
    <text evidence="9 10">Fluoride-specific ion channel. Important for reducing fluoride concentration in the cell, thus reducing its toxicity.</text>
</comment>
<evidence type="ECO:0000256" key="1">
    <source>
        <dbReference type="ARBA" id="ARBA00004651"/>
    </source>
</evidence>
<evidence type="ECO:0000256" key="7">
    <source>
        <dbReference type="ARBA" id="ARBA00035120"/>
    </source>
</evidence>
<keyword evidence="4 10" id="KW-1133">Transmembrane helix</keyword>
<dbReference type="PANTHER" id="PTHR28259">
    <property type="entry name" value="FLUORIDE EXPORT PROTEIN 1-RELATED"/>
    <property type="match status" value="1"/>
</dbReference>
<sequence length="163" mass="17742">MTELSATDPTDPDVDLRIPDQRRELFREHRAVLAVVALGGGLGALGRYGITQAMPTAPGHFPWATFCTNLSGCFAIGILMVLVTEVWSAHRLIRPFLGTGLLGGFTTFSTYTVEIHDLLRPGAAITGLVYLFATLLGALVAVFLGVTCARITFLRKKIRRVQR</sequence>
<comment type="similarity">
    <text evidence="7 10">Belongs to the fluoride channel Fluc/FEX (TC 1.A.43) family.</text>
</comment>
<evidence type="ECO:0000313" key="11">
    <source>
        <dbReference type="EMBL" id="GAA5060672.1"/>
    </source>
</evidence>
<evidence type="ECO:0000256" key="4">
    <source>
        <dbReference type="ARBA" id="ARBA00022989"/>
    </source>
</evidence>
<dbReference type="PANTHER" id="PTHR28259:SF1">
    <property type="entry name" value="FLUORIDE EXPORT PROTEIN 1-RELATED"/>
    <property type="match status" value="1"/>
</dbReference>
<reference evidence="12" key="1">
    <citation type="journal article" date="2019" name="Int. J. Syst. Evol. Microbiol.">
        <title>The Global Catalogue of Microorganisms (GCM) 10K type strain sequencing project: providing services to taxonomists for standard genome sequencing and annotation.</title>
        <authorList>
            <consortium name="The Broad Institute Genomics Platform"/>
            <consortium name="The Broad Institute Genome Sequencing Center for Infectious Disease"/>
            <person name="Wu L."/>
            <person name="Ma J."/>
        </authorList>
    </citation>
    <scope>NUCLEOTIDE SEQUENCE [LARGE SCALE GENOMIC DNA]</scope>
    <source>
        <strain evidence="12">JCM 18298</strain>
    </source>
</reference>
<evidence type="ECO:0000256" key="3">
    <source>
        <dbReference type="ARBA" id="ARBA00022692"/>
    </source>
</evidence>
<name>A0ABP9KNV2_9NOCA</name>
<comment type="subcellular location">
    <subcellularLocation>
        <location evidence="1 10">Cell membrane</location>
        <topology evidence="1 10">Multi-pass membrane protein</topology>
    </subcellularLocation>
</comment>
<comment type="activity regulation">
    <text evidence="10">Na(+) is not transported, but it plays an essential structural role and its presence is essential for fluoride channel function.</text>
</comment>
<dbReference type="HAMAP" id="MF_00454">
    <property type="entry name" value="FluC"/>
    <property type="match status" value="1"/>
</dbReference>
<evidence type="ECO:0000256" key="5">
    <source>
        <dbReference type="ARBA" id="ARBA00023136"/>
    </source>
</evidence>
<keyword evidence="3 10" id="KW-0812">Transmembrane</keyword>
<feature type="binding site" evidence="10">
    <location>
        <position position="106"/>
    </location>
    <ligand>
        <name>Na(+)</name>
        <dbReference type="ChEBI" id="CHEBI:29101"/>
        <note>structural</note>
    </ligand>
</feature>
<dbReference type="InterPro" id="IPR003691">
    <property type="entry name" value="FluC"/>
</dbReference>
<organism evidence="11 12">
    <name type="scientific">Nocardia callitridis</name>
    <dbReference type="NCBI Taxonomy" id="648753"/>
    <lineage>
        <taxon>Bacteria</taxon>
        <taxon>Bacillati</taxon>
        <taxon>Actinomycetota</taxon>
        <taxon>Actinomycetes</taxon>
        <taxon>Mycobacteriales</taxon>
        <taxon>Nocardiaceae</taxon>
        <taxon>Nocardia</taxon>
    </lineage>
</organism>
<dbReference type="Pfam" id="PF02537">
    <property type="entry name" value="CRCB"/>
    <property type="match status" value="1"/>
</dbReference>
<keyword evidence="10" id="KW-0479">Metal-binding</keyword>
<evidence type="ECO:0000256" key="6">
    <source>
        <dbReference type="ARBA" id="ARBA00023303"/>
    </source>
</evidence>
<keyword evidence="10" id="KW-0813">Transport</keyword>
<evidence type="ECO:0000256" key="10">
    <source>
        <dbReference type="HAMAP-Rule" id="MF_00454"/>
    </source>
</evidence>
<keyword evidence="12" id="KW-1185">Reference proteome</keyword>
<comment type="catalytic activity">
    <reaction evidence="8">
        <text>fluoride(in) = fluoride(out)</text>
        <dbReference type="Rhea" id="RHEA:76159"/>
        <dbReference type="ChEBI" id="CHEBI:17051"/>
    </reaction>
    <physiologicalReaction direction="left-to-right" evidence="8">
        <dbReference type="Rhea" id="RHEA:76160"/>
    </physiologicalReaction>
</comment>
<feature type="binding site" evidence="10">
    <location>
        <position position="103"/>
    </location>
    <ligand>
        <name>Na(+)</name>
        <dbReference type="ChEBI" id="CHEBI:29101"/>
        <note>structural</note>
    </ligand>
</feature>
<comment type="caution">
    <text evidence="11">The sequence shown here is derived from an EMBL/GenBank/DDBJ whole genome shotgun (WGS) entry which is preliminary data.</text>
</comment>
<keyword evidence="5 10" id="KW-0472">Membrane</keyword>
<feature type="transmembrane region" description="Helical" evidence="10">
    <location>
        <begin position="62"/>
        <end position="83"/>
    </location>
</feature>
<feature type="transmembrane region" description="Helical" evidence="10">
    <location>
        <begin position="95"/>
        <end position="113"/>
    </location>
</feature>
<feature type="transmembrane region" description="Helical" evidence="10">
    <location>
        <begin position="31"/>
        <end position="50"/>
    </location>
</feature>
<gene>
    <name evidence="10" type="primary">fluC</name>
    <name evidence="10" type="synonym">crcB</name>
    <name evidence="11" type="ORF">GCM10023318_42410</name>
</gene>
<keyword evidence="10" id="KW-0915">Sodium</keyword>
<dbReference type="Proteomes" id="UP001500603">
    <property type="component" value="Unassembled WGS sequence"/>
</dbReference>
<accession>A0ABP9KNV2</accession>
<evidence type="ECO:0000256" key="2">
    <source>
        <dbReference type="ARBA" id="ARBA00022475"/>
    </source>
</evidence>
<proteinExistence type="inferred from homology"/>
<dbReference type="RefSeq" id="WP_345497311.1">
    <property type="nucleotide sequence ID" value="NZ_BAABJM010000004.1"/>
</dbReference>
<evidence type="ECO:0000256" key="9">
    <source>
        <dbReference type="ARBA" id="ARBA00049940"/>
    </source>
</evidence>
<dbReference type="EMBL" id="BAABJM010000004">
    <property type="protein sequence ID" value="GAA5060672.1"/>
    <property type="molecule type" value="Genomic_DNA"/>
</dbReference>
<dbReference type="NCBIfam" id="TIGR00494">
    <property type="entry name" value="crcB"/>
    <property type="match status" value="1"/>
</dbReference>
<keyword evidence="10" id="KW-0406">Ion transport</keyword>
<evidence type="ECO:0000313" key="12">
    <source>
        <dbReference type="Proteomes" id="UP001500603"/>
    </source>
</evidence>